<dbReference type="EMBL" id="GBXM01014402">
    <property type="protein sequence ID" value="JAH94175.1"/>
    <property type="molecule type" value="Transcribed_RNA"/>
</dbReference>
<evidence type="ECO:0000313" key="2">
    <source>
        <dbReference type="EMBL" id="JAH94175.1"/>
    </source>
</evidence>
<name>A0A0E9WX62_ANGAN</name>
<keyword evidence="1" id="KW-1133">Transmembrane helix</keyword>
<sequence length="69" mass="7803">MCPALRTGLAVMLPFSCLCCCFVFHFLLLLSPIDKQHPPIRRKLASSVLELTNLIAPYKKKKKRKTGSE</sequence>
<accession>A0A0E9WX62</accession>
<keyword evidence="1" id="KW-0472">Membrane</keyword>
<organism evidence="2">
    <name type="scientific">Anguilla anguilla</name>
    <name type="common">European freshwater eel</name>
    <name type="synonym">Muraena anguilla</name>
    <dbReference type="NCBI Taxonomy" id="7936"/>
    <lineage>
        <taxon>Eukaryota</taxon>
        <taxon>Metazoa</taxon>
        <taxon>Chordata</taxon>
        <taxon>Craniata</taxon>
        <taxon>Vertebrata</taxon>
        <taxon>Euteleostomi</taxon>
        <taxon>Actinopterygii</taxon>
        <taxon>Neopterygii</taxon>
        <taxon>Teleostei</taxon>
        <taxon>Anguilliformes</taxon>
        <taxon>Anguillidae</taxon>
        <taxon>Anguilla</taxon>
    </lineage>
</organism>
<evidence type="ECO:0000256" key="1">
    <source>
        <dbReference type="SAM" id="Phobius"/>
    </source>
</evidence>
<reference evidence="2" key="2">
    <citation type="journal article" date="2015" name="Fish Shellfish Immunol.">
        <title>Early steps in the European eel (Anguilla anguilla)-Vibrio vulnificus interaction in the gills: Role of the RtxA13 toxin.</title>
        <authorList>
            <person name="Callol A."/>
            <person name="Pajuelo D."/>
            <person name="Ebbesson L."/>
            <person name="Teles M."/>
            <person name="MacKenzie S."/>
            <person name="Amaro C."/>
        </authorList>
    </citation>
    <scope>NUCLEOTIDE SEQUENCE</scope>
</reference>
<protein>
    <submittedName>
        <fullName evidence="2">Uncharacterized protein</fullName>
    </submittedName>
</protein>
<keyword evidence="1" id="KW-0812">Transmembrane</keyword>
<proteinExistence type="predicted"/>
<dbReference type="AlphaFoldDB" id="A0A0E9WX62"/>
<feature type="transmembrane region" description="Helical" evidence="1">
    <location>
        <begin position="12"/>
        <end position="33"/>
    </location>
</feature>
<reference evidence="2" key="1">
    <citation type="submission" date="2014-11" db="EMBL/GenBank/DDBJ databases">
        <authorList>
            <person name="Amaro Gonzalez C."/>
        </authorList>
    </citation>
    <scope>NUCLEOTIDE SEQUENCE</scope>
</reference>